<dbReference type="GO" id="GO:0003677">
    <property type="term" value="F:DNA binding"/>
    <property type="evidence" value="ECO:0007669"/>
    <property type="project" value="InterPro"/>
</dbReference>
<dbReference type="eggNOG" id="KOG2732">
    <property type="taxonomic scope" value="Eukaryota"/>
</dbReference>
<dbReference type="Pfam" id="PF04042">
    <property type="entry name" value="DNA_pol_E_B"/>
    <property type="match status" value="1"/>
</dbReference>
<dbReference type="Pfam" id="PF18018">
    <property type="entry name" value="DNA_pol_D_N"/>
    <property type="match status" value="1"/>
</dbReference>
<dbReference type="OMA" id="DFIDPPI"/>
<reference evidence="5 6" key="1">
    <citation type="submission" date="2011-07" db="EMBL/GenBank/DDBJ databases">
        <authorList>
            <person name="Coyne R."/>
            <person name="Brami D."/>
            <person name="Johnson J."/>
            <person name="Hostetler J."/>
            <person name="Hannick L."/>
            <person name="Clark T."/>
            <person name="Cassidy-Hanley D."/>
            <person name="Inman J."/>
        </authorList>
    </citation>
    <scope>NUCLEOTIDE SEQUENCE [LARGE SCALE GENOMIC DNA]</scope>
    <source>
        <strain evidence="5 6">G5</strain>
    </source>
</reference>
<protein>
    <submittedName>
        <fullName evidence="5">DNA-directed polymerase delta regulatory subunit, putative</fullName>
        <ecNumber evidence="5">2.7.7.7</ecNumber>
    </submittedName>
</protein>
<evidence type="ECO:0000256" key="1">
    <source>
        <dbReference type="ARBA" id="ARBA00006035"/>
    </source>
</evidence>
<evidence type="ECO:0000256" key="2">
    <source>
        <dbReference type="ARBA" id="ARBA00022705"/>
    </source>
</evidence>
<evidence type="ECO:0000313" key="5">
    <source>
        <dbReference type="EMBL" id="EGR34233.1"/>
    </source>
</evidence>
<dbReference type="FunCoup" id="G0QKL5">
    <property type="interactions" value="239"/>
</dbReference>
<proteinExistence type="inferred from homology"/>
<feature type="domain" description="DNA polymerase delta subunit OB-fold" evidence="4">
    <location>
        <begin position="1"/>
        <end position="84"/>
    </location>
</feature>
<keyword evidence="5" id="KW-0808">Transferase</keyword>
<evidence type="ECO:0000259" key="4">
    <source>
        <dbReference type="Pfam" id="PF18018"/>
    </source>
</evidence>
<organism evidence="5 6">
    <name type="scientific">Ichthyophthirius multifiliis</name>
    <name type="common">White spot disease agent</name>
    <name type="synonym">Ich</name>
    <dbReference type="NCBI Taxonomy" id="5932"/>
    <lineage>
        <taxon>Eukaryota</taxon>
        <taxon>Sar</taxon>
        <taxon>Alveolata</taxon>
        <taxon>Ciliophora</taxon>
        <taxon>Intramacronucleata</taxon>
        <taxon>Oligohymenophorea</taxon>
        <taxon>Hymenostomatida</taxon>
        <taxon>Ophryoglenina</taxon>
        <taxon>Ichthyophthirius</taxon>
    </lineage>
</organism>
<dbReference type="GO" id="GO:0006271">
    <property type="term" value="P:DNA strand elongation involved in DNA replication"/>
    <property type="evidence" value="ECO:0007669"/>
    <property type="project" value="TreeGrafter"/>
</dbReference>
<dbReference type="EMBL" id="GL983174">
    <property type="protein sequence ID" value="EGR34233.1"/>
    <property type="molecule type" value="Genomic_DNA"/>
</dbReference>
<accession>G0QKL5</accession>
<dbReference type="GO" id="GO:0003887">
    <property type="term" value="F:DNA-directed DNA polymerase activity"/>
    <property type="evidence" value="ECO:0007669"/>
    <property type="project" value="UniProtKB-EC"/>
</dbReference>
<dbReference type="Gene3D" id="3.60.21.50">
    <property type="match status" value="1"/>
</dbReference>
<dbReference type="EC" id="2.7.7.7" evidence="5"/>
<dbReference type="GeneID" id="14910431"/>
<keyword evidence="2" id="KW-0235">DNA replication</keyword>
<dbReference type="PANTHER" id="PTHR10416:SF0">
    <property type="entry name" value="DNA POLYMERASE DELTA SUBUNIT 2"/>
    <property type="match status" value="1"/>
</dbReference>
<dbReference type="OrthoDB" id="3763at2759"/>
<sequence>MKLKPSVFSEQNQKVNNNNYISDDDIIYMEDNLGRMQLSFNNSIYVNPLGQKSPINKDMLVTGIVMGIKGIQRAAEVNVFEVQEMYSCLLPYQEKKVSIPYPLSTNFNQNQYDFQYYLQDNLENIGNFVIFTSGIHIDSKVDKFSLKMFTSILVGNSNLKKIMQNVNRVIIAGNVIEKVQGLDYNLVGSYRCQDQFKNLYSEISQKMKDVDELISQLSYNTSLDIMPGEKDPTPMFLPQQPINKCYFMQSINNKNLQCVTNPYKFEIDGIQFLGTSGQNVSDIKKYSSLNDNEIDILENNIYWRHMFPSAPDTLQCYPFGDQDNFIIDELPHVYFSGNCSKFDTKLIYDEKVKSSCRLICIPQLSVCKSFILLNISNLDVFQIHL</sequence>
<name>G0QKL5_ICHMU</name>
<dbReference type="AlphaFoldDB" id="G0QKL5"/>
<keyword evidence="6" id="KW-1185">Reference proteome</keyword>
<dbReference type="InterPro" id="IPR024826">
    <property type="entry name" value="DNA_pol_delta/II_ssu"/>
</dbReference>
<dbReference type="InterPro" id="IPR007185">
    <property type="entry name" value="DNA_pol_a/d/e_bsu"/>
</dbReference>
<gene>
    <name evidence="5" type="ORF">IMG5_019400</name>
</gene>
<comment type="similarity">
    <text evidence="1">Belongs to the DNA polymerase delta/II small subunit family.</text>
</comment>
<evidence type="ECO:0000259" key="3">
    <source>
        <dbReference type="Pfam" id="PF04042"/>
    </source>
</evidence>
<dbReference type="STRING" id="857967.G0QKL5"/>
<evidence type="ECO:0000313" key="6">
    <source>
        <dbReference type="Proteomes" id="UP000008983"/>
    </source>
</evidence>
<feature type="domain" description="DNA polymerase alpha/delta/epsilon subunit B" evidence="3">
    <location>
        <begin position="129"/>
        <end position="344"/>
    </location>
</feature>
<keyword evidence="5" id="KW-0548">Nucleotidyltransferase</keyword>
<dbReference type="Gene3D" id="2.40.50.430">
    <property type="match status" value="1"/>
</dbReference>
<dbReference type="Proteomes" id="UP000008983">
    <property type="component" value="Unassembled WGS sequence"/>
</dbReference>
<dbReference type="RefSeq" id="XP_004039537.1">
    <property type="nucleotide sequence ID" value="XM_004039489.1"/>
</dbReference>
<dbReference type="InParanoid" id="G0QKL5"/>
<dbReference type="InterPro" id="IPR040663">
    <property type="entry name" value="DNA_pol_D_N"/>
</dbReference>
<dbReference type="PANTHER" id="PTHR10416">
    <property type="entry name" value="DNA POLYMERASE DELTA SUBUNIT 2"/>
    <property type="match status" value="1"/>
</dbReference>
<dbReference type="GO" id="GO:0043625">
    <property type="term" value="C:delta DNA polymerase complex"/>
    <property type="evidence" value="ECO:0007669"/>
    <property type="project" value="TreeGrafter"/>
</dbReference>